<evidence type="ECO:0000313" key="4">
    <source>
        <dbReference type="EMBL" id="PWU87575.1"/>
    </source>
</evidence>
<evidence type="ECO:0008006" key="8">
    <source>
        <dbReference type="Google" id="ProtNLM"/>
    </source>
</evidence>
<name>A0A2V2VSJ7_TRYCR</name>
<evidence type="ECO:0000313" key="5">
    <source>
        <dbReference type="EMBL" id="PWU99220.1"/>
    </source>
</evidence>
<keyword evidence="2" id="KW-0812">Transmembrane</keyword>
<dbReference type="VEuPathDB" id="TriTrypDB:TCDM_13844"/>
<dbReference type="VEuPathDB" id="TriTrypDB:C3747_221g309c"/>
<protein>
    <recommendedName>
        <fullName evidence="8">Mucin-associated surface protein (MASP)</fullName>
    </recommendedName>
</protein>
<dbReference type="VEuPathDB" id="TriTrypDB:C4B63_89g178c"/>
<dbReference type="EMBL" id="PRFA01000089">
    <property type="protein sequence ID" value="PWU87575.1"/>
    <property type="molecule type" value="Genomic_DNA"/>
</dbReference>
<comment type="caution">
    <text evidence="5">The sequence shown here is derived from an EMBL/GenBank/DDBJ whole genome shotgun (WGS) entry which is preliminary data.</text>
</comment>
<dbReference type="EMBL" id="PRFC01000221">
    <property type="protein sequence ID" value="PWU99220.1"/>
    <property type="molecule type" value="Genomic_DNA"/>
</dbReference>
<dbReference type="VEuPathDB" id="TriTrypDB:BCY84_22382"/>
<dbReference type="OrthoDB" id="251615at2759"/>
<reference evidence="6 7" key="1">
    <citation type="journal article" date="2018" name="Microb. Genom.">
        <title>Expanding an expanded genome: long-read sequencing of Trypanosoma cruzi.</title>
        <authorList>
            <person name="Berna L."/>
            <person name="Rodriguez M."/>
            <person name="Chiribao M.L."/>
            <person name="Parodi-Talice A."/>
            <person name="Pita S."/>
            <person name="Rijo G."/>
            <person name="Alvarez-Valin F."/>
            <person name="Robello C."/>
        </authorList>
    </citation>
    <scope>NUCLEOTIDE SEQUENCE [LARGE SCALE GENOMIC DNA]</scope>
    <source>
        <strain evidence="4 7">Dm28c</strain>
        <strain evidence="5 6">TCC</strain>
    </source>
</reference>
<evidence type="ECO:0000256" key="1">
    <source>
        <dbReference type="SAM" id="MobiDB-lite"/>
    </source>
</evidence>
<keyword evidence="2" id="KW-1133">Transmembrane helix</keyword>
<dbReference type="VEuPathDB" id="TriTrypDB:TcCLB.506129.89"/>
<evidence type="ECO:0000256" key="3">
    <source>
        <dbReference type="SAM" id="SignalP"/>
    </source>
</evidence>
<keyword evidence="3" id="KW-0732">Signal</keyword>
<evidence type="ECO:0000313" key="7">
    <source>
        <dbReference type="Proteomes" id="UP000246121"/>
    </source>
</evidence>
<dbReference type="Proteomes" id="UP000246121">
    <property type="component" value="Unassembled WGS sequence"/>
</dbReference>
<organism evidence="5 6">
    <name type="scientific">Trypanosoma cruzi</name>
    <dbReference type="NCBI Taxonomy" id="5693"/>
    <lineage>
        <taxon>Eukaryota</taxon>
        <taxon>Discoba</taxon>
        <taxon>Euglenozoa</taxon>
        <taxon>Kinetoplastea</taxon>
        <taxon>Metakinetoplastina</taxon>
        <taxon>Trypanosomatida</taxon>
        <taxon>Trypanosomatidae</taxon>
        <taxon>Trypanosoma</taxon>
        <taxon>Schizotrypanum</taxon>
    </lineage>
</organism>
<keyword evidence="2" id="KW-0472">Membrane</keyword>
<dbReference type="VEuPathDB" id="TriTrypDB:TcCLB.509429.59"/>
<gene>
    <name evidence="5" type="ORF">C3747_221g309c</name>
    <name evidence="4" type="ORF">C4B63_89g178c</name>
</gene>
<dbReference type="VEuPathDB" id="TriTrypDB:TcYC6_0042900"/>
<feature type="region of interest" description="Disordered" evidence="1">
    <location>
        <begin position="75"/>
        <end position="98"/>
    </location>
</feature>
<accession>A0A2V2VSJ7</accession>
<feature type="chain" id="PRO_5036053409" description="Mucin-associated surface protein (MASP)" evidence="3">
    <location>
        <begin position="22"/>
        <end position="98"/>
    </location>
</feature>
<feature type="transmembrane region" description="Helical" evidence="2">
    <location>
        <begin position="37"/>
        <end position="57"/>
    </location>
</feature>
<dbReference type="VEuPathDB" id="TriTrypDB:TcBrA4_0068460"/>
<dbReference type="Proteomes" id="UP000246078">
    <property type="component" value="Unassembled WGS sequence"/>
</dbReference>
<sequence length="98" mass="10917">MASTYALIAFAFLAMTNVVFAQNSTEKPQQPKKEFPLVWVCLGVTVVGIGIALYVAYRRPDELHLPGSTVMVSKESEEMKKINEPTTKDKLEEGLEQI</sequence>
<dbReference type="AlphaFoldDB" id="A0A2V2VSJ7"/>
<evidence type="ECO:0000256" key="2">
    <source>
        <dbReference type="SAM" id="Phobius"/>
    </source>
</evidence>
<evidence type="ECO:0000313" key="6">
    <source>
        <dbReference type="Proteomes" id="UP000246078"/>
    </source>
</evidence>
<proteinExistence type="predicted"/>
<feature type="signal peptide" evidence="3">
    <location>
        <begin position="1"/>
        <end position="21"/>
    </location>
</feature>